<dbReference type="InterPro" id="IPR058055">
    <property type="entry name" value="PA-PLA1"/>
</dbReference>
<feature type="region of interest" description="Disordered" evidence="2">
    <location>
        <begin position="120"/>
        <end position="144"/>
    </location>
</feature>
<dbReference type="SMART" id="SM01127">
    <property type="entry name" value="DDHD"/>
    <property type="match status" value="1"/>
</dbReference>
<dbReference type="OrthoDB" id="431378at2759"/>
<dbReference type="PANTHER" id="PTHR23509">
    <property type="entry name" value="PA-PL1 PHOSPHOLIPASE FAMILY"/>
    <property type="match status" value="1"/>
</dbReference>
<dbReference type="InterPro" id="IPR004177">
    <property type="entry name" value="DDHD_dom"/>
</dbReference>
<proteinExistence type="predicted"/>
<gene>
    <name evidence="4" type="ORF">POTOM_058346</name>
</gene>
<comment type="caution">
    <text evidence="4">The sequence shown here is derived from an EMBL/GenBank/DDBJ whole genome shotgun (WGS) entry which is preliminary data.</text>
</comment>
<feature type="coiled-coil region" evidence="1">
    <location>
        <begin position="650"/>
        <end position="677"/>
    </location>
</feature>
<dbReference type="PROSITE" id="PS51043">
    <property type="entry name" value="DDHD"/>
    <property type="match status" value="1"/>
</dbReference>
<evidence type="ECO:0000259" key="3">
    <source>
        <dbReference type="PROSITE" id="PS51043"/>
    </source>
</evidence>
<dbReference type="Pfam" id="PF02862">
    <property type="entry name" value="DDHD"/>
    <property type="match status" value="1"/>
</dbReference>
<evidence type="ECO:0000256" key="1">
    <source>
        <dbReference type="SAM" id="Coils"/>
    </source>
</evidence>
<reference evidence="4" key="1">
    <citation type="journal article" date="2020" name="bioRxiv">
        <title>Hybrid origin of Populus tomentosa Carr. identified through genome sequencing and phylogenomic analysis.</title>
        <authorList>
            <person name="An X."/>
            <person name="Gao K."/>
            <person name="Chen Z."/>
            <person name="Li J."/>
            <person name="Yang X."/>
            <person name="Yang X."/>
            <person name="Zhou J."/>
            <person name="Guo T."/>
            <person name="Zhao T."/>
            <person name="Huang S."/>
            <person name="Miao D."/>
            <person name="Khan W.U."/>
            <person name="Rao P."/>
            <person name="Ye M."/>
            <person name="Lei B."/>
            <person name="Liao W."/>
            <person name="Wang J."/>
            <person name="Ji L."/>
            <person name="Li Y."/>
            <person name="Guo B."/>
            <person name="Mustafa N.S."/>
            <person name="Li S."/>
            <person name="Yun Q."/>
            <person name="Keller S.R."/>
            <person name="Mao J."/>
            <person name="Zhang R."/>
            <person name="Strauss S.H."/>
        </authorList>
    </citation>
    <scope>NUCLEOTIDE SEQUENCE</scope>
    <source>
        <strain evidence="4">GM15</strain>
        <tissue evidence="4">Leaf</tissue>
    </source>
</reference>
<accession>A0A8X8C0M6</accession>
<evidence type="ECO:0000313" key="4">
    <source>
        <dbReference type="EMBL" id="KAG6738724.1"/>
    </source>
</evidence>
<evidence type="ECO:0000256" key="2">
    <source>
        <dbReference type="SAM" id="MobiDB-lite"/>
    </source>
</evidence>
<sequence length="1094" mass="123451">MADSKANPAISEQVLPDLLKNTPSNIARLEDVIEHCKARQKYLAQTGSPSDGGDVRWYFCKVPLVENELAASVPRTEIVGKSDYFRFGMRDSLAIEASFLQREEELLSSWWKEYAECSEGPNGWPTTSKKIDNQENADSPEGGRAAQLHEVEEERVGVPVKGGLYEVMICSGLQFKFRALQDQAFDFVDNAPIFMVLGLDGLMIGIARGETVDLVKRHCFPIYWNGENRRVLRGHWFARKGGLGWLPLREDVAEQLEIAYQSQVWHRRTFQPSGLFAARVDLQGSTPGLHALFTGEVNTWEAWLNIDASGFSSIITLSWNGIKLRRGYSASLSEKPTQDELRQKKEEEMDDYCSQVPVQHVVFMVHGIGQRLEKSNLVDDVSSFRHITTSLSEQHLTSYQRGVQRVLFIPCQWRKGLKLSGEAAVEKITLDGVRGLRVMLSATVHDVLYYMSPIYRQDIINAVSNQLNRLYLKFLKRNPGYDGKVSIYGHSLGSVLSYDILCHQENLTSPFPMDWMYKEYSRSEESSLDTKHGTSTNLEDNISNVVKEVKKIVDPVEEKMMSARSTLVHENGLSDDFSTILSPIASELVGAASDSNFKQIRGKENPHEFVCDSSDVLSRERDHLCEAKEMKLDDPMSGVENRAVEGIENAGNKEKEINMLMKEIDSLKAKIAELEFKCGGGDASENGKATESMTKQPISKKLAVGLDEAPKSYTPYIKYTKLEFKVDTFYAVGSPLGVFLSLHNVRIGLGKGKEYWAEENISEEMPACRQMLNIFHPFDPVAYRIEPLVCKEFISKRPVIIPYHKGGRRLHIGFQEFTEDLAARSQAIINHLNVVKVKVLTVCQSKIANSEEEAENVNEKEERTYGSIMMERLTGSEGRIDHMLQRLGEISLTQLYSAVGTCECMHVDALEYVGIWGTRFVLVSVCGMASSEIVMKQMPKNFAVTWIKHLNIHICKPLEHTRRYVKNPTYLQNLVEAPQKMRLVPQDDLDAAAAAFNRAWPYCSLSTFLLTERVVSIKASLYRIRVRFISCACFLSAYLKSLASPSGAKSSSNGRDIWMPELNFEGKVYFCTRNGRNSFGWLILLATRAFLLED</sequence>
<feature type="domain" description="DDHD" evidence="3">
    <location>
        <begin position="722"/>
        <end position="922"/>
    </location>
</feature>
<protein>
    <recommendedName>
        <fullName evidence="3">DDHD domain-containing protein</fullName>
    </recommendedName>
</protein>
<organism evidence="4 5">
    <name type="scientific">Populus tomentosa</name>
    <name type="common">Chinese white poplar</name>
    <dbReference type="NCBI Taxonomy" id="118781"/>
    <lineage>
        <taxon>Eukaryota</taxon>
        <taxon>Viridiplantae</taxon>
        <taxon>Streptophyta</taxon>
        <taxon>Embryophyta</taxon>
        <taxon>Tracheophyta</taxon>
        <taxon>Spermatophyta</taxon>
        <taxon>Magnoliopsida</taxon>
        <taxon>eudicotyledons</taxon>
        <taxon>Gunneridae</taxon>
        <taxon>Pentapetalae</taxon>
        <taxon>rosids</taxon>
        <taxon>fabids</taxon>
        <taxon>Malpighiales</taxon>
        <taxon>Salicaceae</taxon>
        <taxon>Saliceae</taxon>
        <taxon>Populus</taxon>
    </lineage>
</organism>
<evidence type="ECO:0000313" key="5">
    <source>
        <dbReference type="Proteomes" id="UP000886885"/>
    </source>
</evidence>
<name>A0A8X8C0M6_POPTO</name>
<dbReference type="Proteomes" id="UP000886885">
    <property type="component" value="Chromosome 19A"/>
</dbReference>
<dbReference type="GO" id="GO:0005737">
    <property type="term" value="C:cytoplasm"/>
    <property type="evidence" value="ECO:0007669"/>
    <property type="project" value="TreeGrafter"/>
</dbReference>
<dbReference type="GO" id="GO:0046872">
    <property type="term" value="F:metal ion binding"/>
    <property type="evidence" value="ECO:0007669"/>
    <property type="project" value="InterPro"/>
</dbReference>
<dbReference type="GO" id="GO:0004620">
    <property type="term" value="F:phospholipase activity"/>
    <property type="evidence" value="ECO:0007669"/>
    <property type="project" value="TreeGrafter"/>
</dbReference>
<dbReference type="AlphaFoldDB" id="A0A8X8C0M6"/>
<dbReference type="EMBL" id="JAAWWB010000037">
    <property type="protein sequence ID" value="KAG6738724.1"/>
    <property type="molecule type" value="Genomic_DNA"/>
</dbReference>
<dbReference type="PANTHER" id="PTHR23509:SF10">
    <property type="entry name" value="LD21067P"/>
    <property type="match status" value="1"/>
</dbReference>
<keyword evidence="1" id="KW-0175">Coiled coil</keyword>
<keyword evidence="5" id="KW-1185">Reference proteome</keyword>